<dbReference type="GO" id="GO:0004832">
    <property type="term" value="F:valine-tRNA ligase activity"/>
    <property type="evidence" value="ECO:0007669"/>
    <property type="project" value="UniProtKB-EC"/>
</dbReference>
<evidence type="ECO:0000256" key="10">
    <source>
        <dbReference type="ARBA" id="ARBA00029936"/>
    </source>
</evidence>
<dbReference type="SUPFAM" id="SSF47323">
    <property type="entry name" value="Anticodon-binding domain of a subclass of class I aminoacyl-tRNA synthetases"/>
    <property type="match status" value="1"/>
</dbReference>
<protein>
    <recommendedName>
        <fullName evidence="9">Valine--tRNA ligase</fullName>
        <ecNumber evidence="1">6.1.1.9</ecNumber>
    </recommendedName>
    <alternativeName>
        <fullName evidence="10">Valyl-tRNA synthetase</fullName>
    </alternativeName>
</protein>
<feature type="domain" description="Valyl-tRNA synthetase tRNA-binding arm" evidence="14">
    <location>
        <begin position="92"/>
        <end position="157"/>
    </location>
</feature>
<dbReference type="SUPFAM" id="SSF46589">
    <property type="entry name" value="tRNA-binding arm"/>
    <property type="match status" value="1"/>
</dbReference>
<dbReference type="GO" id="GO:0005524">
    <property type="term" value="F:ATP binding"/>
    <property type="evidence" value="ECO:0007669"/>
    <property type="project" value="UniProtKB-KW"/>
</dbReference>
<dbReference type="InterPro" id="IPR037118">
    <property type="entry name" value="Val-tRNA_synth_C_sf"/>
</dbReference>
<gene>
    <name evidence="15" type="ORF">XD66_0607</name>
</gene>
<reference evidence="16" key="1">
    <citation type="journal article" date="2015" name="MBio">
        <title>Genome-Resolved Metagenomic Analysis Reveals Roles for Candidate Phyla and Other Microbial Community Members in Biogeochemical Transformations in Oil Reservoirs.</title>
        <authorList>
            <person name="Hu P."/>
            <person name="Tom L."/>
            <person name="Singh A."/>
            <person name="Thomas B.C."/>
            <person name="Baker B.J."/>
            <person name="Piceno Y.M."/>
            <person name="Andersen G.L."/>
            <person name="Banfield J.F."/>
        </authorList>
    </citation>
    <scope>NUCLEOTIDE SEQUENCE [LARGE SCALE GENOMIC DNA]</scope>
</reference>
<sequence length="158" mass="17746">SEAEMEFLMEVIRGIRNMRGEMNIHPGRSVRCVAIAVPEHGALLQSYRSYVENLANCDPLEITGPGQSKPKQALSTVVRGTEIYLPLAGLVDLDKELARLEKEAKTIDGVLQRVQKKLSNEQFLAKAPPEVVEKEREREAELRRTKEALNRRLAALKS</sequence>
<comment type="caution">
    <text evidence="15">The sequence shown here is derived from an EMBL/GenBank/DDBJ whole genome shotgun (WGS) entry which is preliminary data.</text>
</comment>
<evidence type="ECO:0000256" key="3">
    <source>
        <dbReference type="ARBA" id="ARBA00022598"/>
    </source>
</evidence>
<name>A0A101FGP7_9THEO</name>
<dbReference type="Gene3D" id="1.10.287.380">
    <property type="entry name" value="Valyl-tRNA synthetase, C-terminal domain"/>
    <property type="match status" value="1"/>
</dbReference>
<comment type="catalytic activity">
    <reaction evidence="11">
        <text>tRNA(Val) + L-valine + ATP = L-valyl-tRNA(Val) + AMP + diphosphate</text>
        <dbReference type="Rhea" id="RHEA:10704"/>
        <dbReference type="Rhea" id="RHEA-COMP:9672"/>
        <dbReference type="Rhea" id="RHEA-COMP:9708"/>
        <dbReference type="ChEBI" id="CHEBI:30616"/>
        <dbReference type="ChEBI" id="CHEBI:33019"/>
        <dbReference type="ChEBI" id="CHEBI:57762"/>
        <dbReference type="ChEBI" id="CHEBI:78442"/>
        <dbReference type="ChEBI" id="CHEBI:78537"/>
        <dbReference type="ChEBI" id="CHEBI:456215"/>
        <dbReference type="EC" id="6.1.1.9"/>
    </reaction>
</comment>
<evidence type="ECO:0000313" key="15">
    <source>
        <dbReference type="EMBL" id="KUK36691.1"/>
    </source>
</evidence>
<dbReference type="PANTHER" id="PTHR11946">
    <property type="entry name" value="VALYL-TRNA SYNTHETASES"/>
    <property type="match status" value="1"/>
</dbReference>
<evidence type="ECO:0000256" key="2">
    <source>
        <dbReference type="ARBA" id="ARBA00022490"/>
    </source>
</evidence>
<organism evidence="15 16">
    <name type="scientific">Thermacetogenium phaeum</name>
    <dbReference type="NCBI Taxonomy" id="85874"/>
    <lineage>
        <taxon>Bacteria</taxon>
        <taxon>Bacillati</taxon>
        <taxon>Bacillota</taxon>
        <taxon>Clostridia</taxon>
        <taxon>Thermoanaerobacterales</taxon>
        <taxon>Thermoanaerobacteraceae</taxon>
        <taxon>Thermacetogenium</taxon>
    </lineage>
</organism>
<dbReference type="InterPro" id="IPR019499">
    <property type="entry name" value="Val-tRNA_synth_tRNA-bd"/>
</dbReference>
<evidence type="ECO:0000256" key="4">
    <source>
        <dbReference type="ARBA" id="ARBA00022741"/>
    </source>
</evidence>
<dbReference type="EC" id="6.1.1.9" evidence="1"/>
<dbReference type="PANTHER" id="PTHR11946:SF93">
    <property type="entry name" value="VALINE--TRNA LIGASE, CHLOROPLASTIC_MITOCHONDRIAL 2"/>
    <property type="match status" value="1"/>
</dbReference>
<keyword evidence="2" id="KW-0963">Cytoplasm</keyword>
<evidence type="ECO:0000256" key="11">
    <source>
        <dbReference type="ARBA" id="ARBA00047552"/>
    </source>
</evidence>
<evidence type="ECO:0000256" key="12">
    <source>
        <dbReference type="ARBA" id="ARBA00060830"/>
    </source>
</evidence>
<feature type="non-terminal residue" evidence="15">
    <location>
        <position position="1"/>
    </location>
</feature>
<dbReference type="FunFam" id="1.10.287.380:FF:000001">
    <property type="entry name" value="Valine--tRNA ligase"/>
    <property type="match status" value="1"/>
</dbReference>
<keyword evidence="6" id="KW-0648">Protein biosynthesis</keyword>
<evidence type="ECO:0000259" key="14">
    <source>
        <dbReference type="Pfam" id="PF10458"/>
    </source>
</evidence>
<dbReference type="Proteomes" id="UP000053326">
    <property type="component" value="Unassembled WGS sequence"/>
</dbReference>
<keyword evidence="3 15" id="KW-0436">Ligase</keyword>
<evidence type="ECO:0000256" key="1">
    <source>
        <dbReference type="ARBA" id="ARBA00013169"/>
    </source>
</evidence>
<accession>A0A101FGP7</accession>
<evidence type="ECO:0000256" key="6">
    <source>
        <dbReference type="ARBA" id="ARBA00022917"/>
    </source>
</evidence>
<keyword evidence="5" id="KW-0067">ATP-binding</keyword>
<keyword evidence="7 13" id="KW-0175">Coiled coil</keyword>
<dbReference type="GO" id="GO:0005829">
    <property type="term" value="C:cytosol"/>
    <property type="evidence" value="ECO:0007669"/>
    <property type="project" value="TreeGrafter"/>
</dbReference>
<evidence type="ECO:0000256" key="7">
    <source>
        <dbReference type="ARBA" id="ARBA00023054"/>
    </source>
</evidence>
<comment type="similarity">
    <text evidence="12">Belongs to the class-I aminoacyl-tRNA synthetase family. ValS type 1 subfamily.</text>
</comment>
<dbReference type="InterPro" id="IPR009080">
    <property type="entry name" value="tRNAsynth_Ia_anticodon-bd"/>
</dbReference>
<dbReference type="PATRIC" id="fig|85874.4.peg.1766"/>
<keyword evidence="4" id="KW-0547">Nucleotide-binding</keyword>
<dbReference type="GO" id="GO:0006438">
    <property type="term" value="P:valyl-tRNA aminoacylation"/>
    <property type="evidence" value="ECO:0007669"/>
    <property type="project" value="InterPro"/>
</dbReference>
<evidence type="ECO:0000256" key="8">
    <source>
        <dbReference type="ARBA" id="ARBA00023146"/>
    </source>
</evidence>
<dbReference type="EMBL" id="LGFO01000056">
    <property type="protein sequence ID" value="KUK36691.1"/>
    <property type="molecule type" value="Genomic_DNA"/>
</dbReference>
<dbReference type="InterPro" id="IPR010978">
    <property type="entry name" value="tRNA-bd_arm"/>
</dbReference>
<dbReference type="AlphaFoldDB" id="A0A101FGP7"/>
<evidence type="ECO:0000256" key="9">
    <source>
        <dbReference type="ARBA" id="ARBA00024407"/>
    </source>
</evidence>
<proteinExistence type="inferred from homology"/>
<dbReference type="Pfam" id="PF10458">
    <property type="entry name" value="Val_tRNA-synt_C"/>
    <property type="match status" value="1"/>
</dbReference>
<feature type="coiled-coil region" evidence="13">
    <location>
        <begin position="90"/>
        <end position="152"/>
    </location>
</feature>
<evidence type="ECO:0000256" key="5">
    <source>
        <dbReference type="ARBA" id="ARBA00022840"/>
    </source>
</evidence>
<keyword evidence="8" id="KW-0030">Aminoacyl-tRNA synthetase</keyword>
<dbReference type="InterPro" id="IPR002303">
    <property type="entry name" value="Valyl-tRNA_ligase"/>
</dbReference>
<evidence type="ECO:0000256" key="13">
    <source>
        <dbReference type="SAM" id="Coils"/>
    </source>
</evidence>
<evidence type="ECO:0000313" key="16">
    <source>
        <dbReference type="Proteomes" id="UP000053326"/>
    </source>
</evidence>